<feature type="region of interest" description="Disordered" evidence="1">
    <location>
        <begin position="1"/>
        <end position="65"/>
    </location>
</feature>
<reference evidence="2 3" key="1">
    <citation type="submission" date="2024-09" db="EMBL/GenBank/DDBJ databases">
        <title>Itraconazole resistance in Madurella fahalii resulting from another homologue of gene encoding cytochrome P450 14-alpha sterol demethylase (CYP51).</title>
        <authorList>
            <person name="Yoshioka I."/>
            <person name="Fahal A.H."/>
            <person name="Kaneko S."/>
            <person name="Yaguchi T."/>
        </authorList>
    </citation>
    <scope>NUCLEOTIDE SEQUENCE [LARGE SCALE GENOMIC DNA]</scope>
    <source>
        <strain evidence="2 3">IFM 68171</strain>
    </source>
</reference>
<feature type="compositionally biased region" description="Low complexity" evidence="1">
    <location>
        <begin position="54"/>
        <end position="65"/>
    </location>
</feature>
<dbReference type="Proteomes" id="UP001628179">
    <property type="component" value="Unassembled WGS sequence"/>
</dbReference>
<sequence>MAVRKDLSFRPEPSAPPPSIQSGPAALTASNNANFHIIQPDSDDNDNGSTVSSTTPPHAAHADAATYPKPECVITALHPTATRDAAPWPDPNKTFVIALYTPDSPSPARALALTKGDLRLVPLSTRTAHQGSWYWRCVEDDNGWLGEWEYVCLRRCPGGGYVMDLLENLRLLKVAEKGVMEEEEDGGLVLVGDGEGEAVVWEFVEVGC</sequence>
<proteinExistence type="predicted"/>
<dbReference type="RefSeq" id="XP_070918913.1">
    <property type="nucleotide sequence ID" value="XM_071062812.1"/>
</dbReference>
<organism evidence="2 3">
    <name type="scientific">Madurella fahalii</name>
    <dbReference type="NCBI Taxonomy" id="1157608"/>
    <lineage>
        <taxon>Eukaryota</taxon>
        <taxon>Fungi</taxon>
        <taxon>Dikarya</taxon>
        <taxon>Ascomycota</taxon>
        <taxon>Pezizomycotina</taxon>
        <taxon>Sordariomycetes</taxon>
        <taxon>Sordariomycetidae</taxon>
        <taxon>Sordariales</taxon>
        <taxon>Sordariales incertae sedis</taxon>
        <taxon>Madurella</taxon>
    </lineage>
</organism>
<keyword evidence="3" id="KW-1185">Reference proteome</keyword>
<protein>
    <submittedName>
        <fullName evidence="2">Uncharacterized protein</fullName>
    </submittedName>
</protein>
<name>A0ABQ0GHD9_9PEZI</name>
<evidence type="ECO:0000256" key="1">
    <source>
        <dbReference type="SAM" id="MobiDB-lite"/>
    </source>
</evidence>
<evidence type="ECO:0000313" key="3">
    <source>
        <dbReference type="Proteomes" id="UP001628179"/>
    </source>
</evidence>
<gene>
    <name evidence="2" type="ORF">MFIFM68171_07392</name>
</gene>
<comment type="caution">
    <text evidence="2">The sequence shown here is derived from an EMBL/GenBank/DDBJ whole genome shotgun (WGS) entry which is preliminary data.</text>
</comment>
<dbReference type="PANTHER" id="PTHR39697">
    <property type="entry name" value="RICIN B LECTIN DOMAIN-CONTAINING PROTEIN-RELATED"/>
    <property type="match status" value="1"/>
</dbReference>
<dbReference type="EMBL" id="BAAFSV010000004">
    <property type="protein sequence ID" value="GAB1317182.1"/>
    <property type="molecule type" value="Genomic_DNA"/>
</dbReference>
<dbReference type="GeneID" id="98178135"/>
<evidence type="ECO:0000313" key="2">
    <source>
        <dbReference type="EMBL" id="GAB1317182.1"/>
    </source>
</evidence>
<dbReference type="PANTHER" id="PTHR39697:SF1">
    <property type="entry name" value="RICIN B LECTIN DOMAIN-CONTAINING PROTEIN"/>
    <property type="match status" value="1"/>
</dbReference>
<accession>A0ABQ0GHD9</accession>